<organism evidence="2 3">
    <name type="scientific">Actinidia rufa</name>
    <dbReference type="NCBI Taxonomy" id="165716"/>
    <lineage>
        <taxon>Eukaryota</taxon>
        <taxon>Viridiplantae</taxon>
        <taxon>Streptophyta</taxon>
        <taxon>Embryophyta</taxon>
        <taxon>Tracheophyta</taxon>
        <taxon>Spermatophyta</taxon>
        <taxon>Magnoliopsida</taxon>
        <taxon>eudicotyledons</taxon>
        <taxon>Gunneridae</taxon>
        <taxon>Pentapetalae</taxon>
        <taxon>asterids</taxon>
        <taxon>Ericales</taxon>
        <taxon>Actinidiaceae</taxon>
        <taxon>Actinidia</taxon>
    </lineage>
</organism>
<comment type="caution">
    <text evidence="2">The sequence shown here is derived from an EMBL/GenBank/DDBJ whole genome shotgun (WGS) entry which is preliminary data.</text>
</comment>
<reference evidence="2 3" key="1">
    <citation type="submission" date="2019-07" db="EMBL/GenBank/DDBJ databases">
        <title>De Novo Assembly of kiwifruit Actinidia rufa.</title>
        <authorList>
            <person name="Sugita-Konishi S."/>
            <person name="Sato K."/>
            <person name="Mori E."/>
            <person name="Abe Y."/>
            <person name="Kisaki G."/>
            <person name="Hamano K."/>
            <person name="Suezawa K."/>
            <person name="Otani M."/>
            <person name="Fukuda T."/>
            <person name="Manabe T."/>
            <person name="Gomi K."/>
            <person name="Tabuchi M."/>
            <person name="Akimitsu K."/>
            <person name="Kataoka I."/>
        </authorList>
    </citation>
    <scope>NUCLEOTIDE SEQUENCE [LARGE SCALE GENOMIC DNA]</scope>
    <source>
        <strain evidence="3">cv. Fuchu</strain>
    </source>
</reference>
<dbReference type="OrthoDB" id="1928766at2759"/>
<evidence type="ECO:0000313" key="3">
    <source>
        <dbReference type="Proteomes" id="UP000585474"/>
    </source>
</evidence>
<dbReference type="InterPro" id="IPR043502">
    <property type="entry name" value="DNA/RNA_pol_sf"/>
</dbReference>
<protein>
    <submittedName>
        <fullName evidence="2">Uncharacterized protein</fullName>
    </submittedName>
</protein>
<dbReference type="SUPFAM" id="SSF56672">
    <property type="entry name" value="DNA/RNA polymerases"/>
    <property type="match status" value="1"/>
</dbReference>
<evidence type="ECO:0000256" key="1">
    <source>
        <dbReference type="SAM" id="MobiDB-lite"/>
    </source>
</evidence>
<dbReference type="EMBL" id="BJWL01000010">
    <property type="protein sequence ID" value="GFY95617.1"/>
    <property type="molecule type" value="Genomic_DNA"/>
</dbReference>
<proteinExistence type="predicted"/>
<dbReference type="Proteomes" id="UP000585474">
    <property type="component" value="Unassembled WGS sequence"/>
</dbReference>
<name>A0A7J0FCJ6_9ERIC</name>
<gene>
    <name evidence="2" type="ORF">Acr_10g0010020</name>
</gene>
<dbReference type="PANTHER" id="PTHR24559">
    <property type="entry name" value="TRANSPOSON TY3-I GAG-POL POLYPROTEIN"/>
    <property type="match status" value="1"/>
</dbReference>
<dbReference type="InterPro" id="IPR053134">
    <property type="entry name" value="RNA-dir_DNA_polymerase"/>
</dbReference>
<dbReference type="AlphaFoldDB" id="A0A7J0FCJ6"/>
<feature type="region of interest" description="Disordered" evidence="1">
    <location>
        <begin position="200"/>
        <end position="244"/>
    </location>
</feature>
<keyword evidence="3" id="KW-1185">Reference proteome</keyword>
<dbReference type="Gene3D" id="3.30.70.270">
    <property type="match status" value="1"/>
</dbReference>
<dbReference type="InterPro" id="IPR043128">
    <property type="entry name" value="Rev_trsase/Diguanyl_cyclase"/>
</dbReference>
<sequence>MVSTKTTMKEVQMVEEEMEVLEYFGRTSEAKVMENLMHYNLDEPSSDCFFLTCSNLMEQERTKLIEVIAWTLYEMPGIYPDYIKHKLNVIPILSSKIVGMQIYNRALLVKKKTSKWRVCIDFISLNRAYPKDYFPLPKIDQLMDSTSTHAYMSFLDAYRGMPFGLKNAGATYQRMITKMFKQLMELDVFVSAHREMVSSEGTSARTTLAPEGPEFCKEPPQDEEEPTIENPTEGPEVHKEPPLNNQFLGMEDVCLWHKDQPRSRCRHCTEKF</sequence>
<dbReference type="CDD" id="cd01647">
    <property type="entry name" value="RT_LTR"/>
    <property type="match status" value="1"/>
</dbReference>
<dbReference type="PANTHER" id="PTHR24559:SF444">
    <property type="entry name" value="REVERSE TRANSCRIPTASE DOMAIN-CONTAINING PROTEIN"/>
    <property type="match status" value="1"/>
</dbReference>
<accession>A0A7J0FCJ6</accession>
<evidence type="ECO:0000313" key="2">
    <source>
        <dbReference type="EMBL" id="GFY95617.1"/>
    </source>
</evidence>